<feature type="region of interest" description="Disordered" evidence="1">
    <location>
        <begin position="1"/>
        <end position="53"/>
    </location>
</feature>
<organism evidence="2 3">
    <name type="scientific">Beta vulgaris subsp. vulgaris</name>
    <name type="common">Beet</name>
    <dbReference type="NCBI Taxonomy" id="3555"/>
    <lineage>
        <taxon>Eukaryota</taxon>
        <taxon>Viridiplantae</taxon>
        <taxon>Streptophyta</taxon>
        <taxon>Embryophyta</taxon>
        <taxon>Tracheophyta</taxon>
        <taxon>Spermatophyta</taxon>
        <taxon>Magnoliopsida</taxon>
        <taxon>eudicotyledons</taxon>
        <taxon>Gunneridae</taxon>
        <taxon>Pentapetalae</taxon>
        <taxon>Caryophyllales</taxon>
        <taxon>Chenopodiaceae</taxon>
        <taxon>Betoideae</taxon>
        <taxon>Beta</taxon>
    </lineage>
</organism>
<protein>
    <submittedName>
        <fullName evidence="2">Uncharacterized protein</fullName>
    </submittedName>
</protein>
<dbReference type="AlphaFoldDB" id="A0A0J8B5T3"/>
<evidence type="ECO:0000256" key="1">
    <source>
        <dbReference type="SAM" id="MobiDB-lite"/>
    </source>
</evidence>
<dbReference type="EMBL" id="KQ090500">
    <property type="protein sequence ID" value="KMS95253.1"/>
    <property type="molecule type" value="Genomic_DNA"/>
</dbReference>
<keyword evidence="3" id="KW-1185">Reference proteome</keyword>
<evidence type="ECO:0000313" key="2">
    <source>
        <dbReference type="EMBL" id="KMS95253.1"/>
    </source>
</evidence>
<feature type="compositionally biased region" description="Basic and acidic residues" evidence="1">
    <location>
        <begin position="44"/>
        <end position="53"/>
    </location>
</feature>
<gene>
    <name evidence="2" type="ORF">BVRB_010560</name>
</gene>
<dbReference type="Proteomes" id="UP000035740">
    <property type="component" value="Unassembled WGS sequence"/>
</dbReference>
<reference evidence="2 3" key="1">
    <citation type="journal article" date="2014" name="Nature">
        <title>The genome of the recently domesticated crop plant sugar beet (Beta vulgaris).</title>
        <authorList>
            <person name="Dohm J.C."/>
            <person name="Minoche A.E."/>
            <person name="Holtgrawe D."/>
            <person name="Capella-Gutierrez S."/>
            <person name="Zakrzewski F."/>
            <person name="Tafer H."/>
            <person name="Rupp O."/>
            <person name="Sorensen T.R."/>
            <person name="Stracke R."/>
            <person name="Reinhardt R."/>
            <person name="Goesmann A."/>
            <person name="Kraft T."/>
            <person name="Schulz B."/>
            <person name="Stadler P.F."/>
            <person name="Schmidt T."/>
            <person name="Gabaldon T."/>
            <person name="Lehrach H."/>
            <person name="Weisshaar B."/>
            <person name="Himmelbauer H."/>
        </authorList>
    </citation>
    <scope>NUCLEOTIDE SEQUENCE [LARGE SCALE GENOMIC DNA]</scope>
    <source>
        <tissue evidence="2">Taproot</tissue>
    </source>
</reference>
<dbReference type="OrthoDB" id="1863538at2759"/>
<name>A0A0J8B5T3_BETVV</name>
<feature type="compositionally biased region" description="Acidic residues" evidence="1">
    <location>
        <begin position="31"/>
        <end position="43"/>
    </location>
</feature>
<dbReference type="Gramene" id="KMS95253">
    <property type="protein sequence ID" value="KMS95253"/>
    <property type="gene ID" value="BVRB_010560"/>
</dbReference>
<evidence type="ECO:0000313" key="3">
    <source>
        <dbReference type="Proteomes" id="UP000035740"/>
    </source>
</evidence>
<proteinExistence type="predicted"/>
<sequence>MSDENLNWDDFSAEQGLSDLEEDGENKYEPSEGEGSDEDLDEKELEKDTEKGSWDFPSEKLCISCIYFSTCLRQPLGTLDCGYYVCRYMLEMVQLRRLFIPDKVLEH</sequence>
<accession>A0A0J8B5T3</accession>